<keyword evidence="1" id="KW-1133">Transmembrane helix</keyword>
<evidence type="ECO:0000313" key="2">
    <source>
        <dbReference type="EMBL" id="AFK47275.1"/>
    </source>
</evidence>
<keyword evidence="1" id="KW-0812">Transmembrane</keyword>
<sequence length="101" mass="11451">MFGCGWAACSHWCLRLVLRSVDVRGRVWVPFMIDPVVVSSSLSEAALGLVPFIFVFISESSFYFSVLVGIYNTISNCCAQCARKYRRSSKSRMLRPIFENL</sequence>
<evidence type="ECO:0000256" key="1">
    <source>
        <dbReference type="SAM" id="Phobius"/>
    </source>
</evidence>
<accession>I3T433</accession>
<feature type="transmembrane region" description="Helical" evidence="1">
    <location>
        <begin position="63"/>
        <end position="82"/>
    </location>
</feature>
<organism evidence="2">
    <name type="scientific">Lotus japonicus</name>
    <name type="common">Lotus corniculatus var. japonicus</name>
    <dbReference type="NCBI Taxonomy" id="34305"/>
    <lineage>
        <taxon>Eukaryota</taxon>
        <taxon>Viridiplantae</taxon>
        <taxon>Streptophyta</taxon>
        <taxon>Embryophyta</taxon>
        <taxon>Tracheophyta</taxon>
        <taxon>Spermatophyta</taxon>
        <taxon>Magnoliopsida</taxon>
        <taxon>eudicotyledons</taxon>
        <taxon>Gunneridae</taxon>
        <taxon>Pentapetalae</taxon>
        <taxon>rosids</taxon>
        <taxon>fabids</taxon>
        <taxon>Fabales</taxon>
        <taxon>Fabaceae</taxon>
        <taxon>Papilionoideae</taxon>
        <taxon>50 kb inversion clade</taxon>
        <taxon>NPAAA clade</taxon>
        <taxon>Hologalegina</taxon>
        <taxon>robinioid clade</taxon>
        <taxon>Loteae</taxon>
        <taxon>Lotus</taxon>
    </lineage>
</organism>
<protein>
    <submittedName>
        <fullName evidence="2">Uncharacterized protein</fullName>
    </submittedName>
</protein>
<proteinExistence type="evidence at transcript level"/>
<dbReference type="EMBL" id="BT147481">
    <property type="protein sequence ID" value="AFK47275.1"/>
    <property type="molecule type" value="mRNA"/>
</dbReference>
<name>I3T433_LOTJA</name>
<keyword evidence="1" id="KW-0472">Membrane</keyword>
<reference evidence="2" key="1">
    <citation type="submission" date="2012-05" db="EMBL/GenBank/DDBJ databases">
        <authorList>
            <person name="Krishnakumar V."/>
            <person name="Cheung F."/>
            <person name="Xiao Y."/>
            <person name="Chan A."/>
            <person name="Moskal W.A."/>
            <person name="Town C.D."/>
        </authorList>
    </citation>
    <scope>NUCLEOTIDE SEQUENCE</scope>
</reference>
<dbReference type="AlphaFoldDB" id="I3T433"/>